<dbReference type="PIRSF" id="PIRSF019455">
    <property type="entry name" value="CopR_AtkY"/>
    <property type="match status" value="1"/>
</dbReference>
<keyword evidence="2" id="KW-0805">Transcription regulation</keyword>
<dbReference type="InterPro" id="IPR036390">
    <property type="entry name" value="WH_DNA-bd_sf"/>
</dbReference>
<keyword evidence="6" id="KW-1185">Reference proteome</keyword>
<dbReference type="RefSeq" id="WP_120470811.1">
    <property type="nucleotide sequence ID" value="NZ_CATAJS010000061.1"/>
</dbReference>
<evidence type="ECO:0000256" key="3">
    <source>
        <dbReference type="ARBA" id="ARBA00023125"/>
    </source>
</evidence>
<name>A0A3A9AGA5_9FIRM</name>
<comment type="similarity">
    <text evidence="1">Belongs to the BlaI transcriptional regulatory family.</text>
</comment>
<sequence>MIKLFDSERKIMEVLWREGTLAAGQIVKILKEEIGWNRNTTYTVIKKCVDKGAVKREEPGFMCSALISRQEVQNYETEELIERMFDGSKEKFFAAFLDGEKLSKQEVEQLKKMIDNLEG</sequence>
<gene>
    <name evidence="5" type="ORF">D7V94_14020</name>
</gene>
<comment type="caution">
    <text evidence="5">The sequence shown here is derived from an EMBL/GenBank/DDBJ whole genome shotgun (WGS) entry which is preliminary data.</text>
</comment>
<dbReference type="EMBL" id="RAYQ01000014">
    <property type="protein sequence ID" value="RKI90532.1"/>
    <property type="molecule type" value="Genomic_DNA"/>
</dbReference>
<dbReference type="Gene3D" id="1.10.10.10">
    <property type="entry name" value="Winged helix-like DNA-binding domain superfamily/Winged helix DNA-binding domain"/>
    <property type="match status" value="1"/>
</dbReference>
<dbReference type="GO" id="GO:0045892">
    <property type="term" value="P:negative regulation of DNA-templated transcription"/>
    <property type="evidence" value="ECO:0007669"/>
    <property type="project" value="InterPro"/>
</dbReference>
<dbReference type="OrthoDB" id="9795583at2"/>
<dbReference type="InterPro" id="IPR005650">
    <property type="entry name" value="BlaI_family"/>
</dbReference>
<dbReference type="SUPFAM" id="SSF46785">
    <property type="entry name" value="Winged helix' DNA-binding domain"/>
    <property type="match status" value="1"/>
</dbReference>
<evidence type="ECO:0000313" key="6">
    <source>
        <dbReference type="Proteomes" id="UP000280696"/>
    </source>
</evidence>
<dbReference type="InterPro" id="IPR036388">
    <property type="entry name" value="WH-like_DNA-bd_sf"/>
</dbReference>
<dbReference type="GO" id="GO:0003677">
    <property type="term" value="F:DNA binding"/>
    <property type="evidence" value="ECO:0007669"/>
    <property type="project" value="UniProtKB-KW"/>
</dbReference>
<evidence type="ECO:0000256" key="4">
    <source>
        <dbReference type="ARBA" id="ARBA00023163"/>
    </source>
</evidence>
<evidence type="ECO:0000256" key="1">
    <source>
        <dbReference type="ARBA" id="ARBA00011046"/>
    </source>
</evidence>
<proteinExistence type="inferred from homology"/>
<protein>
    <submittedName>
        <fullName evidence="5">BlaI/MecI/CopY family transcriptional regulator</fullName>
    </submittedName>
</protein>
<dbReference type="Gene3D" id="1.10.4040.10">
    <property type="entry name" value="Penicillinase repressor domain"/>
    <property type="match status" value="1"/>
</dbReference>
<dbReference type="AlphaFoldDB" id="A0A3A9AGA5"/>
<reference evidence="5 6" key="1">
    <citation type="submission" date="2018-09" db="EMBL/GenBank/DDBJ databases">
        <title>Murine metabolic-syndrome-specific gut microbial biobank.</title>
        <authorList>
            <person name="Liu C."/>
        </authorList>
    </citation>
    <scope>NUCLEOTIDE SEQUENCE [LARGE SCALE GENOMIC DNA]</scope>
    <source>
        <strain evidence="5 6">0.1xD8-82</strain>
    </source>
</reference>
<accession>A0A3A9AGA5</accession>
<organism evidence="5 6">
    <name type="scientific">Parablautia intestinalis</name>
    <dbReference type="NCBI Taxonomy" id="2320100"/>
    <lineage>
        <taxon>Bacteria</taxon>
        <taxon>Bacillati</taxon>
        <taxon>Bacillota</taxon>
        <taxon>Clostridia</taxon>
        <taxon>Lachnospirales</taxon>
        <taxon>Lachnospiraceae</taxon>
        <taxon>Parablautia</taxon>
    </lineage>
</organism>
<keyword evidence="3" id="KW-0238">DNA-binding</keyword>
<keyword evidence="4" id="KW-0804">Transcription</keyword>
<dbReference type="Pfam" id="PF03965">
    <property type="entry name" value="Penicillinase_R"/>
    <property type="match status" value="1"/>
</dbReference>
<evidence type="ECO:0000256" key="2">
    <source>
        <dbReference type="ARBA" id="ARBA00023015"/>
    </source>
</evidence>
<evidence type="ECO:0000313" key="5">
    <source>
        <dbReference type="EMBL" id="RKI90532.1"/>
    </source>
</evidence>
<dbReference type="Proteomes" id="UP000280696">
    <property type="component" value="Unassembled WGS sequence"/>
</dbReference>